<feature type="region of interest" description="Disordered" evidence="1">
    <location>
        <begin position="193"/>
        <end position="218"/>
    </location>
</feature>
<dbReference type="PANTHER" id="PTHR12138">
    <property type="entry name" value="PRIMATE-EXPANDED PROTEIN FAMILY"/>
    <property type="match status" value="1"/>
</dbReference>
<sequence>MLLLLPPASCCHVVTSPVRLNLNRRGRTSPLQELRRDAPSVWPREMQPESLKLAQDQPPRDPLSSPRRRVVLGRWPPQAEDDFRTRPRRDRTPRPQFKALALSLRMECSGVISAHGNLHLPGSSISPASASRAAGTTGMRQHNRGLLLSLRLDCSDTITARYSFTLPDSSHPSTSASRVAGVTGFRSVAPAGLELLDSSDPPASASQSAETAGMSHHA</sequence>
<evidence type="ECO:0000256" key="1">
    <source>
        <dbReference type="SAM" id="MobiDB-lite"/>
    </source>
</evidence>
<dbReference type="GeneTree" id="ENSGT01150000286943"/>
<accession>A0A8I5R2S3</accession>
<reference evidence="2 3" key="1">
    <citation type="submission" date="2012-03" db="EMBL/GenBank/DDBJ databases">
        <title>Whole Genome Assembly of Papio anubis.</title>
        <authorList>
            <person name="Liu Y.L."/>
            <person name="Abraham K.A."/>
            <person name="Akbar H.A."/>
            <person name="Ali S.A."/>
            <person name="Anosike U.A."/>
            <person name="Aqrawi P.A."/>
            <person name="Arias F.A."/>
            <person name="Attaway T.A."/>
            <person name="Awwad R.A."/>
            <person name="Babu C.B."/>
            <person name="Bandaranaike D.B."/>
            <person name="Battles P.B."/>
            <person name="Bell A.B."/>
            <person name="Beltran B.B."/>
            <person name="Berhane-Mersha D.B."/>
            <person name="Bess C.B."/>
            <person name="Bickham C.B."/>
            <person name="Bolden T.B."/>
            <person name="Carter K.C."/>
            <person name="Chau D.C."/>
            <person name="Chavez A.C."/>
            <person name="Clerc-Blankenburg K.C."/>
            <person name="Coyle M.C."/>
            <person name="Dao M.D."/>
            <person name="Davila M.L.D."/>
            <person name="Davy-Carroll L.D."/>
            <person name="Denson S.D."/>
            <person name="Dinh H.D."/>
            <person name="Fernandez S.F."/>
            <person name="Fernando P.F."/>
            <person name="Forbes L.F."/>
            <person name="Francis C.F."/>
            <person name="Francisco L.F."/>
            <person name="Fu Q.F."/>
            <person name="Garcia-Iii R.G."/>
            <person name="Garrett T.G."/>
            <person name="Gross S.G."/>
            <person name="Gubbala S.G."/>
            <person name="Hirani K.H."/>
            <person name="Hogues M.H."/>
            <person name="Hollins B.H."/>
            <person name="Jackson L.J."/>
            <person name="Javaid M.J."/>
            <person name="Jhangiani S.J."/>
            <person name="Johnson A.J."/>
            <person name="Johnson B.J."/>
            <person name="Jones J.J."/>
            <person name="Joshi V.J."/>
            <person name="Kalu J.K."/>
            <person name="Khan N.K."/>
            <person name="Korchina V.K."/>
            <person name="Kovar C.K."/>
            <person name="Lago L.L."/>
            <person name="Lara F.L."/>
            <person name="Le T.-K.L."/>
            <person name="Lee S.L."/>
            <person name="Legall-Iii F.L."/>
            <person name="Lemon S.L."/>
            <person name="Liu J.L."/>
            <person name="Liu Y.-S.L."/>
            <person name="Liyanage D.L."/>
            <person name="Lopez J.L."/>
            <person name="Lorensuhewa L.L."/>
            <person name="Mata R.M."/>
            <person name="Mathew T.M."/>
            <person name="Mercado C.M."/>
            <person name="Mercado I.M."/>
            <person name="Morales K.M."/>
            <person name="Morgan M.M."/>
            <person name="Munidasa M.M."/>
            <person name="Ngo D.N."/>
            <person name="Nguyen L.N."/>
            <person name="Nguyen T.N."/>
            <person name="Nguyen N.N."/>
            <person name="Obregon M.O."/>
            <person name="Okwuonu G.O."/>
            <person name="Ongeri F.O."/>
            <person name="Onwere C.O."/>
            <person name="Osifeso I.O."/>
            <person name="Parra A.P."/>
            <person name="Patil S.P."/>
            <person name="Perez A.P."/>
            <person name="Perez Y.P."/>
            <person name="Pham C.P."/>
            <person name="Pu L.-L.P."/>
            <person name="Puazo M.P."/>
            <person name="Quiroz J.Q."/>
            <person name="Rouhana J.R."/>
            <person name="Ruiz M.R."/>
            <person name="Ruiz S.-J.R."/>
            <person name="Saada N.S."/>
            <person name="Santibanez J.S."/>
            <person name="Scheel M.S."/>
            <person name="Schneider B.S."/>
            <person name="Simmons D.S."/>
            <person name="Sisson I.S."/>
            <person name="Tang L.-Y.T."/>
            <person name="Thornton R.T."/>
            <person name="Tisius J.T."/>
            <person name="Toledanes G.T."/>
            <person name="Trejos Z.T."/>
            <person name="Usmani K.U."/>
            <person name="Varghese R.V."/>
            <person name="Vattathil S.V."/>
            <person name="Vee V.V."/>
            <person name="Walker D.W."/>
            <person name="Weissenberger G.W."/>
            <person name="White C.W."/>
            <person name="Williams A.W."/>
            <person name="Woodworth J.W."/>
            <person name="Wright R.W."/>
            <person name="Zhu Y.Z."/>
            <person name="Han Y.H."/>
            <person name="Newsham I.N."/>
            <person name="Nazareth L.N."/>
            <person name="Worley K.W."/>
            <person name="Muzny D.M."/>
            <person name="Rogers J.R."/>
            <person name="Gibbs R.G."/>
        </authorList>
    </citation>
    <scope>NUCLEOTIDE SEQUENCE [LARGE SCALE GENOMIC DNA]</scope>
</reference>
<feature type="region of interest" description="Disordered" evidence="1">
    <location>
        <begin position="30"/>
        <end position="93"/>
    </location>
</feature>
<reference evidence="2" key="2">
    <citation type="submission" date="2025-08" db="UniProtKB">
        <authorList>
            <consortium name="Ensembl"/>
        </authorList>
    </citation>
    <scope>IDENTIFICATION</scope>
</reference>
<feature type="compositionally biased region" description="Basic and acidic residues" evidence="1">
    <location>
        <begin position="81"/>
        <end position="93"/>
    </location>
</feature>
<evidence type="ECO:0000313" key="3">
    <source>
        <dbReference type="Proteomes" id="UP000028761"/>
    </source>
</evidence>
<protein>
    <submittedName>
        <fullName evidence="2">Uncharacterized protein</fullName>
    </submittedName>
</protein>
<dbReference type="PRINTS" id="PR02045">
    <property type="entry name" value="F138DOMAIN"/>
</dbReference>
<organism evidence="2 3">
    <name type="scientific">Papio anubis</name>
    <name type="common">Olive baboon</name>
    <dbReference type="NCBI Taxonomy" id="9555"/>
    <lineage>
        <taxon>Eukaryota</taxon>
        <taxon>Metazoa</taxon>
        <taxon>Chordata</taxon>
        <taxon>Craniata</taxon>
        <taxon>Vertebrata</taxon>
        <taxon>Euteleostomi</taxon>
        <taxon>Mammalia</taxon>
        <taxon>Eutheria</taxon>
        <taxon>Euarchontoglires</taxon>
        <taxon>Primates</taxon>
        <taxon>Haplorrhini</taxon>
        <taxon>Catarrhini</taxon>
        <taxon>Cercopithecidae</taxon>
        <taxon>Cercopithecinae</taxon>
        <taxon>Papio</taxon>
    </lineage>
</organism>
<keyword evidence="3" id="KW-1185">Reference proteome</keyword>
<reference evidence="2" key="3">
    <citation type="submission" date="2025-09" db="UniProtKB">
        <authorList>
            <consortium name="Ensembl"/>
        </authorList>
    </citation>
    <scope>IDENTIFICATION</scope>
</reference>
<dbReference type="Ensembl" id="ENSPANT00000067523.1">
    <property type="protein sequence ID" value="ENSPANP00000060700.1"/>
    <property type="gene ID" value="ENSPANG00000044016.1"/>
</dbReference>
<proteinExistence type="predicted"/>
<dbReference type="Proteomes" id="UP000028761">
    <property type="component" value="Chromosome 7"/>
</dbReference>
<evidence type="ECO:0000313" key="2">
    <source>
        <dbReference type="Ensembl" id="ENSPANP00000060700.1"/>
    </source>
</evidence>
<feature type="compositionally biased region" description="Low complexity" evidence="1">
    <location>
        <begin position="195"/>
        <end position="206"/>
    </location>
</feature>
<dbReference type="AlphaFoldDB" id="A0A8I5R2S3"/>
<dbReference type="PANTHER" id="PTHR12138:SF162">
    <property type="entry name" value="CHROMOSOME UNDETERMINED SCAFFOLD_275, WHOLE GENOME SHOTGUN SEQUENCE"/>
    <property type="match status" value="1"/>
</dbReference>
<name>A0A8I5R2S3_PAPAN</name>